<dbReference type="EMBL" id="JGZD01000008">
    <property type="protein sequence ID" value="KFI72988.1"/>
    <property type="molecule type" value="Genomic_DNA"/>
</dbReference>
<keyword evidence="2" id="KW-1185">Reference proteome</keyword>
<evidence type="ECO:0000313" key="1">
    <source>
        <dbReference type="EMBL" id="KFI72988.1"/>
    </source>
</evidence>
<organism evidence="1 2">
    <name type="scientific">Bifidobacterium minimum</name>
    <dbReference type="NCBI Taxonomy" id="1693"/>
    <lineage>
        <taxon>Bacteria</taxon>
        <taxon>Bacillati</taxon>
        <taxon>Actinomycetota</taxon>
        <taxon>Actinomycetes</taxon>
        <taxon>Bifidobacteriales</taxon>
        <taxon>Bifidobacteriaceae</taxon>
        <taxon>Bifidobacterium</taxon>
    </lineage>
</organism>
<gene>
    <name evidence="1" type="ORF">BMIN_0701</name>
</gene>
<proteinExistence type="predicted"/>
<dbReference type="AntiFam" id="ANF00006">
    <property type="entry name" value="Translation of CRISPR region"/>
</dbReference>
<sequence length="186" mass="20145">MSLASDHPRECGANGLAWRVLDAQFGSSPRVRGKRFFFYGMSDIARIIPASAGQTHVRRVSGQNQSDHPRECGANHRLLPFMSFLRGSSPRVRGKHVLGVALVGCVRIIPASAGQTLLSYLTPDTAQDHPRECGANVQQANEWMPEAGSSPRVRGKPCRSSVMRVASRIIPASAGQTLRTLPGYAL</sequence>
<evidence type="ECO:0000313" key="2">
    <source>
        <dbReference type="Proteomes" id="UP000029014"/>
    </source>
</evidence>
<comment type="caution">
    <text evidence="1">The sequence shown here is derived from an EMBL/GenBank/DDBJ whole genome shotgun (WGS) entry which is preliminary data.</text>
</comment>
<dbReference type="AlphaFoldDB" id="A0A087BPN8"/>
<dbReference type="Proteomes" id="UP000029014">
    <property type="component" value="Unassembled WGS sequence"/>
</dbReference>
<dbReference type="eggNOG" id="ENOG5030QAH">
    <property type="taxonomic scope" value="Bacteria"/>
</dbReference>
<dbReference type="STRING" id="1693.BMIN_0701"/>
<dbReference type="AntiFam" id="ANF00057">
    <property type="entry name" value="Translation of E. coli type CRISPR repeat"/>
</dbReference>
<protein>
    <submittedName>
        <fullName evidence="1">Uncharacterized protein</fullName>
    </submittedName>
</protein>
<reference evidence="1 2" key="1">
    <citation type="submission" date="2014-03" db="EMBL/GenBank/DDBJ databases">
        <title>Genomics of Bifidobacteria.</title>
        <authorList>
            <person name="Ventura M."/>
            <person name="Milani C."/>
            <person name="Lugli G.A."/>
        </authorList>
    </citation>
    <scope>NUCLEOTIDE SEQUENCE [LARGE SCALE GENOMIC DNA]</scope>
    <source>
        <strain evidence="1 2">LMG 11592</strain>
    </source>
</reference>
<name>A0A087BPN8_9BIFI</name>
<accession>A0A087BPN8</accession>